<name>A0AAU6WTA5_9FLAO</name>
<sequence>MTKHFLLTLIFSFFISSCAKPSEHQEQVNDRIDHKSKPQDSDEDDQTPKVAIKGDDLIVVYKNKKTVYKNLIVNEMSVSTELIQNSDSDFSLLYDQNASSTKIKEKYDFIYSHTGIFLVDKEIIKFGQDGLMMTRLYLDNFNLLNKTYEELQSLGAELPDHFEQDGSSMSIYDSKNIPFATKNFRYSAEDLFISYPDLKNGNLRISNVESANNQAFNLEKIGANQQSKILLEQIIRQFPDRIVAYLNLADVLWKIQDHDQAKINYTKYLSLMKSQNKNLSKVPQRVYDRIK</sequence>
<evidence type="ECO:0000313" key="3">
    <source>
        <dbReference type="EMBL" id="XAO76069.1"/>
    </source>
</evidence>
<dbReference type="SUPFAM" id="SSF48452">
    <property type="entry name" value="TPR-like"/>
    <property type="match status" value="1"/>
</dbReference>
<protein>
    <submittedName>
        <fullName evidence="3">Tetratricopeptide repeat protein</fullName>
    </submittedName>
</protein>
<evidence type="ECO:0000256" key="2">
    <source>
        <dbReference type="SAM" id="SignalP"/>
    </source>
</evidence>
<dbReference type="Gene3D" id="1.25.40.10">
    <property type="entry name" value="Tetratricopeptide repeat domain"/>
    <property type="match status" value="1"/>
</dbReference>
<proteinExistence type="predicted"/>
<feature type="region of interest" description="Disordered" evidence="1">
    <location>
        <begin position="25"/>
        <end position="48"/>
    </location>
</feature>
<feature type="chain" id="PRO_5043783755" evidence="2">
    <location>
        <begin position="20"/>
        <end position="291"/>
    </location>
</feature>
<dbReference type="InterPro" id="IPR011990">
    <property type="entry name" value="TPR-like_helical_dom_sf"/>
</dbReference>
<dbReference type="Proteomes" id="UP001463665">
    <property type="component" value="Chromosome"/>
</dbReference>
<dbReference type="EMBL" id="CP154834">
    <property type="protein sequence ID" value="XAO76069.1"/>
    <property type="molecule type" value="Genomic_DNA"/>
</dbReference>
<reference evidence="3 4" key="1">
    <citation type="submission" date="2024-04" db="EMBL/GenBank/DDBJ databases">
        <title>Genome sequencing and assembly of rice foliar adapted Chryseobacterium endophyticum OsEnb-ALM-A6.</title>
        <authorList>
            <person name="Kumar S."/>
            <person name="Javed M."/>
            <person name="Chouhan V."/>
            <person name="Charishma K."/>
            <person name="Patel A."/>
            <person name="Kumar M."/>
            <person name="Sahu K.P."/>
            <person name="Kumar A."/>
        </authorList>
    </citation>
    <scope>NUCLEOTIDE SEQUENCE [LARGE SCALE GENOMIC DNA]</scope>
    <source>
        <strain evidence="3 4">OsEnb-ALM-A6</strain>
    </source>
</reference>
<evidence type="ECO:0000256" key="1">
    <source>
        <dbReference type="SAM" id="MobiDB-lite"/>
    </source>
</evidence>
<feature type="signal peptide" evidence="2">
    <location>
        <begin position="1"/>
        <end position="19"/>
    </location>
</feature>
<dbReference type="AlphaFoldDB" id="A0AAU6WTA5"/>
<dbReference type="PROSITE" id="PS51257">
    <property type="entry name" value="PROKAR_LIPOPROTEIN"/>
    <property type="match status" value="1"/>
</dbReference>
<organism evidence="3 4">
    <name type="scientific">Chryseobacterium endophyticum</name>
    <dbReference type="NCBI Taxonomy" id="1854762"/>
    <lineage>
        <taxon>Bacteria</taxon>
        <taxon>Pseudomonadati</taxon>
        <taxon>Bacteroidota</taxon>
        <taxon>Flavobacteriia</taxon>
        <taxon>Flavobacteriales</taxon>
        <taxon>Weeksellaceae</taxon>
        <taxon>Chryseobacterium group</taxon>
        <taxon>Chryseobacterium</taxon>
    </lineage>
</organism>
<gene>
    <name evidence="3" type="ORF">AAFP95_09820</name>
</gene>
<feature type="compositionally biased region" description="Basic and acidic residues" evidence="1">
    <location>
        <begin position="25"/>
        <end position="40"/>
    </location>
</feature>
<keyword evidence="4" id="KW-1185">Reference proteome</keyword>
<accession>A0AAU6WTA5</accession>
<keyword evidence="2" id="KW-0732">Signal</keyword>
<dbReference type="RefSeq" id="WP_345767542.1">
    <property type="nucleotide sequence ID" value="NZ_CP154834.1"/>
</dbReference>
<evidence type="ECO:0000313" key="4">
    <source>
        <dbReference type="Proteomes" id="UP001463665"/>
    </source>
</evidence>